<accession>B9D2R7</accession>
<reference evidence="1 2" key="1">
    <citation type="submission" date="2008-08" db="EMBL/GenBank/DDBJ databases">
        <authorList>
            <person name="Madupu R."/>
            <person name="Durkin A.S."/>
            <person name="Torralba M."/>
            <person name="Methe B."/>
            <person name="Sutton G.G."/>
            <person name="Strausberg R.L."/>
            <person name="Nelson K.E."/>
        </authorList>
    </citation>
    <scope>NUCLEOTIDE SEQUENCE [LARGE SCALE GENOMIC DNA]</scope>
    <source>
        <strain evidence="1 2">RM3267</strain>
    </source>
</reference>
<sequence length="49" mass="5764">MALKAMFDIYTDFKGTVFVREFYKSFKSVTILADKKAPNTKKTRRKRDA</sequence>
<dbReference type="EMBL" id="ACFU01000015">
    <property type="protein sequence ID" value="EEF13730.1"/>
    <property type="molecule type" value="Genomic_DNA"/>
</dbReference>
<keyword evidence="2" id="KW-1185">Reference proteome</keyword>
<comment type="caution">
    <text evidence="1">The sequence shown here is derived from an EMBL/GenBank/DDBJ whole genome shotgun (WGS) entry which is preliminary data.</text>
</comment>
<gene>
    <name evidence="1" type="ORF">CAMRE0001_1013</name>
</gene>
<organism evidence="1 2">
    <name type="scientific">Campylobacter rectus RM3267</name>
    <dbReference type="NCBI Taxonomy" id="553218"/>
    <lineage>
        <taxon>Bacteria</taxon>
        <taxon>Pseudomonadati</taxon>
        <taxon>Campylobacterota</taxon>
        <taxon>Epsilonproteobacteria</taxon>
        <taxon>Campylobacterales</taxon>
        <taxon>Campylobacteraceae</taxon>
        <taxon>Campylobacter</taxon>
    </lineage>
</organism>
<evidence type="ECO:0000313" key="1">
    <source>
        <dbReference type="EMBL" id="EEF13730.1"/>
    </source>
</evidence>
<proteinExistence type="predicted"/>
<dbReference type="AlphaFoldDB" id="B9D2R7"/>
<evidence type="ECO:0000313" key="2">
    <source>
        <dbReference type="Proteomes" id="UP000003082"/>
    </source>
</evidence>
<dbReference type="Proteomes" id="UP000003082">
    <property type="component" value="Unassembled WGS sequence"/>
</dbReference>
<name>B9D2R7_CAMRE</name>
<protein>
    <submittedName>
        <fullName evidence="1">Uncharacterized protein</fullName>
    </submittedName>
</protein>